<evidence type="ECO:0008006" key="4">
    <source>
        <dbReference type="Google" id="ProtNLM"/>
    </source>
</evidence>
<protein>
    <recommendedName>
        <fullName evidence="4">Short-chain dehydrogenase</fullName>
    </recommendedName>
</protein>
<dbReference type="Gene3D" id="3.40.50.720">
    <property type="entry name" value="NAD(P)-binding Rossmann-like Domain"/>
    <property type="match status" value="1"/>
</dbReference>
<dbReference type="PANTHER" id="PTHR43157">
    <property type="entry name" value="PHOSPHATIDYLINOSITOL-GLYCAN BIOSYNTHESIS CLASS F PROTEIN-RELATED"/>
    <property type="match status" value="1"/>
</dbReference>
<accession>A0ABR1RXS5</accession>
<evidence type="ECO:0000313" key="3">
    <source>
        <dbReference type="Proteomes" id="UP001444661"/>
    </source>
</evidence>
<keyword evidence="1" id="KW-0560">Oxidoreductase</keyword>
<comment type="caution">
    <text evidence="2">The sequence shown here is derived from an EMBL/GenBank/DDBJ whole genome shotgun (WGS) entry which is preliminary data.</text>
</comment>
<dbReference type="InterPro" id="IPR002347">
    <property type="entry name" value="SDR_fam"/>
</dbReference>
<reference evidence="2 3" key="1">
    <citation type="submission" date="2023-01" db="EMBL/GenBank/DDBJ databases">
        <title>Analysis of 21 Apiospora genomes using comparative genomics revels a genus with tremendous synthesis potential of carbohydrate active enzymes and secondary metabolites.</title>
        <authorList>
            <person name="Sorensen T."/>
        </authorList>
    </citation>
    <scope>NUCLEOTIDE SEQUENCE [LARGE SCALE GENOMIC DNA]</scope>
    <source>
        <strain evidence="2 3">CBS 33761</strain>
    </source>
</reference>
<dbReference type="Pfam" id="PF00106">
    <property type="entry name" value="adh_short"/>
    <property type="match status" value="1"/>
</dbReference>
<keyword evidence="3" id="KW-1185">Reference proteome</keyword>
<evidence type="ECO:0000256" key="1">
    <source>
        <dbReference type="ARBA" id="ARBA00023002"/>
    </source>
</evidence>
<evidence type="ECO:0000313" key="2">
    <source>
        <dbReference type="EMBL" id="KAK8022727.1"/>
    </source>
</evidence>
<dbReference type="PRINTS" id="PR00081">
    <property type="entry name" value="GDHRDH"/>
</dbReference>
<dbReference type="EMBL" id="JAQQWK010000012">
    <property type="protein sequence ID" value="KAK8022727.1"/>
    <property type="molecule type" value="Genomic_DNA"/>
</dbReference>
<gene>
    <name evidence="2" type="ORF">PG993_013494</name>
</gene>
<dbReference type="InterPro" id="IPR036291">
    <property type="entry name" value="NAD(P)-bd_dom_sf"/>
</dbReference>
<name>A0ABR1RXS5_9PEZI</name>
<sequence length="337" mass="36056">MGFLRSQLLETRKLPYPSTPYAGQTIVITGSNTGLGKEAARHYARLGASRLILAVRNLEKGQAARKDIETTAAKGTVIDVWELDMAKYASVQAFAARVNVELSRVDIFHANAGVVCPKYSVTEGNETSVTINYVSTFLLAALVLPKLKATAAEFGTRPTLAITNSGAHEHTKFPHMSAAATTIKNGGASDGAILTAVNDQNFAGGAHWKEQYPVSKLLGVFAVRSIAKEHPADRYPVTVNMVSPGLCHSELSREAEGVQKVAFSIMKAAVARTTEEGSRTLVDAGVQGAKSHGQYLADCRIAQPSAVVLDNPGVQDRLWLELKAKLEAIQPGVTENF</sequence>
<proteinExistence type="predicted"/>
<organism evidence="2 3">
    <name type="scientific">Apiospora rasikravindrae</name>
    <dbReference type="NCBI Taxonomy" id="990691"/>
    <lineage>
        <taxon>Eukaryota</taxon>
        <taxon>Fungi</taxon>
        <taxon>Dikarya</taxon>
        <taxon>Ascomycota</taxon>
        <taxon>Pezizomycotina</taxon>
        <taxon>Sordariomycetes</taxon>
        <taxon>Xylariomycetidae</taxon>
        <taxon>Amphisphaeriales</taxon>
        <taxon>Apiosporaceae</taxon>
        <taxon>Apiospora</taxon>
    </lineage>
</organism>
<dbReference type="PANTHER" id="PTHR43157:SF31">
    <property type="entry name" value="PHOSPHATIDYLINOSITOL-GLYCAN BIOSYNTHESIS CLASS F PROTEIN"/>
    <property type="match status" value="1"/>
</dbReference>
<dbReference type="Proteomes" id="UP001444661">
    <property type="component" value="Unassembled WGS sequence"/>
</dbReference>
<dbReference type="SUPFAM" id="SSF51735">
    <property type="entry name" value="NAD(P)-binding Rossmann-fold domains"/>
    <property type="match status" value="1"/>
</dbReference>